<dbReference type="RefSeq" id="WP_093785329.1">
    <property type="nucleotide sequence ID" value="NZ_FNIE01000007.1"/>
</dbReference>
<dbReference type="OrthoDB" id="525039at2"/>
<dbReference type="Gene3D" id="2.40.260.10">
    <property type="entry name" value="Sortase"/>
    <property type="match status" value="1"/>
</dbReference>
<dbReference type="AlphaFoldDB" id="A0A1H0GHT9"/>
<reference evidence="3 4" key="1">
    <citation type="submission" date="2016-10" db="EMBL/GenBank/DDBJ databases">
        <authorList>
            <person name="de Groot N.N."/>
        </authorList>
    </citation>
    <scope>NUCLEOTIDE SEQUENCE [LARGE SCALE GENOMIC DNA]</scope>
    <source>
        <strain evidence="3 4">CGMCC 4.2022</strain>
    </source>
</reference>
<evidence type="ECO:0000256" key="1">
    <source>
        <dbReference type="ARBA" id="ARBA00022801"/>
    </source>
</evidence>
<dbReference type="Proteomes" id="UP000199341">
    <property type="component" value="Unassembled WGS sequence"/>
</dbReference>
<dbReference type="InterPro" id="IPR023365">
    <property type="entry name" value="Sortase_dom-sf"/>
</dbReference>
<protein>
    <submittedName>
        <fullName evidence="3">Sortase family protein</fullName>
    </submittedName>
</protein>
<dbReference type="Pfam" id="PF04203">
    <property type="entry name" value="Sortase"/>
    <property type="match status" value="1"/>
</dbReference>
<dbReference type="STRING" id="310781.SAMN05216259_107128"/>
<keyword evidence="1" id="KW-0378">Hydrolase</keyword>
<dbReference type="EMBL" id="FNIE01000007">
    <property type="protein sequence ID" value="SDO06382.1"/>
    <property type="molecule type" value="Genomic_DNA"/>
</dbReference>
<evidence type="ECO:0000313" key="4">
    <source>
        <dbReference type="Proteomes" id="UP000199341"/>
    </source>
</evidence>
<keyword evidence="4" id="KW-1185">Reference proteome</keyword>
<name>A0A1H0GHT9_9ACTN</name>
<accession>A0A1H0GHT9</accession>
<dbReference type="CDD" id="cd05829">
    <property type="entry name" value="Sortase_F"/>
    <property type="match status" value="1"/>
</dbReference>
<organism evidence="3 4">
    <name type="scientific">Actinacidiphila guanduensis</name>
    <dbReference type="NCBI Taxonomy" id="310781"/>
    <lineage>
        <taxon>Bacteria</taxon>
        <taxon>Bacillati</taxon>
        <taxon>Actinomycetota</taxon>
        <taxon>Actinomycetes</taxon>
        <taxon>Kitasatosporales</taxon>
        <taxon>Streptomycetaceae</taxon>
        <taxon>Actinacidiphila</taxon>
    </lineage>
</organism>
<dbReference type="NCBIfam" id="NF033748">
    <property type="entry name" value="class_F_sortase"/>
    <property type="match status" value="1"/>
</dbReference>
<proteinExistence type="predicted"/>
<gene>
    <name evidence="3" type="ORF">SAMN05216259_107128</name>
</gene>
<evidence type="ECO:0000313" key="3">
    <source>
        <dbReference type="EMBL" id="SDO06382.1"/>
    </source>
</evidence>
<dbReference type="InterPro" id="IPR005754">
    <property type="entry name" value="Sortase"/>
</dbReference>
<evidence type="ECO:0000256" key="2">
    <source>
        <dbReference type="SAM" id="MobiDB-lite"/>
    </source>
</evidence>
<dbReference type="InterPro" id="IPR042001">
    <property type="entry name" value="Sortase_F"/>
</dbReference>
<dbReference type="SUPFAM" id="SSF63817">
    <property type="entry name" value="Sortase"/>
    <property type="match status" value="1"/>
</dbReference>
<dbReference type="GO" id="GO:0016787">
    <property type="term" value="F:hydrolase activity"/>
    <property type="evidence" value="ECO:0007669"/>
    <property type="project" value="UniProtKB-KW"/>
</dbReference>
<sequence>MATRPPQRDPGTADAPRPAKDNGSRALRWATAATLVGVFLVYHSLNSSGTDIAVGAPSPPAAAAAAAAPPSPTTAPPATGLSMPPSVPTNLSIPRIGVNAPFTALNMDASGVLQPPPENNRNLVGWYQGGVTPGELGNAIVAGHVDTTTGPAVFFLLSFLKKGDTAAITRADGTVATFQVDSVQTFSKGAFPDQEVYGDTPDAELRIITCGGAYDHKTKDYEANVVVFAHLAKAGRA</sequence>
<feature type="region of interest" description="Disordered" evidence="2">
    <location>
        <begin position="61"/>
        <end position="86"/>
    </location>
</feature>
<feature type="region of interest" description="Disordered" evidence="2">
    <location>
        <begin position="1"/>
        <end position="24"/>
    </location>
</feature>